<dbReference type="PANTHER" id="PTHR11034">
    <property type="entry name" value="N-MYC DOWNSTREAM REGULATED"/>
    <property type="match status" value="1"/>
</dbReference>
<reference evidence="4" key="1">
    <citation type="submission" date="2019-12" db="UniProtKB">
        <authorList>
            <consortium name="WormBaseParasite"/>
        </authorList>
    </citation>
    <scope>IDENTIFICATION</scope>
</reference>
<sequence length="330" mass="36400">MADATATDLKEFEVPTPPSGTVKVFVQGNLDDRQGKTLFLTCHDIGANHMSFVHFVNTQSMIEVRNRSIFLHLCVVGQEDGASSLPTDFHFPSLDNIAQDLVHVLDYFNVRTVVGIGEGAGANVMCRFAIAHPNRLFGVILIHCTSTTAGVIEYIKDKVMHRKLSSVGMNQSTWDYLIFHKFGGAGDENAEKVQQYVSHLKENLNPYNLSLYLESFMRRTDLSADLADKLKVEALLVVGSKASHLHTIYTMHQSMSKYNSTLLVVDDIGDVLTESPGKLTRALILFCKGCGVLSGISIPGMELQRTLSSSMEEADRPRKLSLTKVPSPQP</sequence>
<evidence type="ECO:0000256" key="2">
    <source>
        <dbReference type="SAM" id="MobiDB-lite"/>
    </source>
</evidence>
<protein>
    <submittedName>
        <fullName evidence="4">AB hydrolase-1 domain-containing protein</fullName>
    </submittedName>
</protein>
<dbReference type="SUPFAM" id="SSF53474">
    <property type="entry name" value="alpha/beta-Hydrolases"/>
    <property type="match status" value="1"/>
</dbReference>
<dbReference type="Pfam" id="PF03096">
    <property type="entry name" value="Ndr"/>
    <property type="match status" value="1"/>
</dbReference>
<dbReference type="Proteomes" id="UP000046395">
    <property type="component" value="Unassembled WGS sequence"/>
</dbReference>
<proteinExistence type="inferred from homology"/>
<organism evidence="3 4">
    <name type="scientific">Trichuris muris</name>
    <name type="common">Mouse whipworm</name>
    <dbReference type="NCBI Taxonomy" id="70415"/>
    <lineage>
        <taxon>Eukaryota</taxon>
        <taxon>Metazoa</taxon>
        <taxon>Ecdysozoa</taxon>
        <taxon>Nematoda</taxon>
        <taxon>Enoplea</taxon>
        <taxon>Dorylaimia</taxon>
        <taxon>Trichinellida</taxon>
        <taxon>Trichuridae</taxon>
        <taxon>Trichuris</taxon>
    </lineage>
</organism>
<dbReference type="Gene3D" id="3.40.50.1820">
    <property type="entry name" value="alpha/beta hydrolase"/>
    <property type="match status" value="1"/>
</dbReference>
<dbReference type="STRING" id="70415.A0A5S6QP33"/>
<dbReference type="AlphaFoldDB" id="A0A5S6QP33"/>
<dbReference type="WBParaSite" id="TMUE_2000008924.1">
    <property type="protein sequence ID" value="TMUE_2000008924.1"/>
    <property type="gene ID" value="WBGene00285423"/>
</dbReference>
<evidence type="ECO:0000256" key="1">
    <source>
        <dbReference type="ARBA" id="ARBA00005598"/>
    </source>
</evidence>
<feature type="region of interest" description="Disordered" evidence="2">
    <location>
        <begin position="309"/>
        <end position="330"/>
    </location>
</feature>
<dbReference type="InterPro" id="IPR004142">
    <property type="entry name" value="NDRG"/>
</dbReference>
<evidence type="ECO:0000313" key="4">
    <source>
        <dbReference type="WBParaSite" id="TMUE_2000008924.1"/>
    </source>
</evidence>
<evidence type="ECO:0000313" key="3">
    <source>
        <dbReference type="Proteomes" id="UP000046395"/>
    </source>
</evidence>
<comment type="similarity">
    <text evidence="1">Belongs to the NDRG family.</text>
</comment>
<dbReference type="InterPro" id="IPR029058">
    <property type="entry name" value="AB_hydrolase_fold"/>
</dbReference>
<name>A0A5S6QP33_TRIMR</name>
<keyword evidence="3" id="KW-1185">Reference proteome</keyword>
<accession>A0A5S6QP33</accession>